<protein>
    <recommendedName>
        <fullName evidence="3">G5 domain-containing protein</fullName>
    </recommendedName>
</protein>
<dbReference type="InterPro" id="IPR011098">
    <property type="entry name" value="G5_dom"/>
</dbReference>
<dbReference type="PANTHER" id="PTHR35788">
    <property type="entry name" value="EXPORTED PROTEIN-RELATED"/>
    <property type="match status" value="1"/>
</dbReference>
<evidence type="ECO:0000256" key="2">
    <source>
        <dbReference type="SAM" id="MobiDB-lite"/>
    </source>
</evidence>
<comment type="caution">
    <text evidence="4">The sequence shown here is derived from an EMBL/GenBank/DDBJ whole genome shotgun (WGS) entry which is preliminary data.</text>
</comment>
<dbReference type="EMBL" id="JAAVUM010000008">
    <property type="protein sequence ID" value="NKE06382.1"/>
    <property type="molecule type" value="Genomic_DNA"/>
</dbReference>
<dbReference type="PANTHER" id="PTHR35788:SF1">
    <property type="entry name" value="EXPORTED PROTEIN"/>
    <property type="match status" value="1"/>
</dbReference>
<dbReference type="SMART" id="SM01208">
    <property type="entry name" value="G5"/>
    <property type="match status" value="1"/>
</dbReference>
<reference evidence="4 5" key="1">
    <citation type="submission" date="2020-03" db="EMBL/GenBank/DDBJ databases">
        <authorList>
            <person name="Sun Q."/>
        </authorList>
    </citation>
    <scope>NUCLEOTIDE SEQUENCE [LARGE SCALE GENOMIC DNA]</scope>
    <source>
        <strain evidence="4 5">KACC 21451</strain>
    </source>
</reference>
<evidence type="ECO:0000313" key="4">
    <source>
        <dbReference type="EMBL" id="NKE06382.1"/>
    </source>
</evidence>
<organism evidence="4 5">
    <name type="scientific">Mesobacillus selenatarsenatis</name>
    <dbReference type="NCBI Taxonomy" id="388741"/>
    <lineage>
        <taxon>Bacteria</taxon>
        <taxon>Bacillati</taxon>
        <taxon>Bacillota</taxon>
        <taxon>Bacilli</taxon>
        <taxon>Bacillales</taxon>
        <taxon>Bacillaceae</taxon>
        <taxon>Mesobacillus</taxon>
    </lineage>
</organism>
<name>A0A846TLA7_9BACI</name>
<gene>
    <name evidence="4" type="ORF">GWK17_13040</name>
</gene>
<dbReference type="AlphaFoldDB" id="A0A846TLA7"/>
<evidence type="ECO:0000256" key="1">
    <source>
        <dbReference type="ARBA" id="ARBA00022729"/>
    </source>
</evidence>
<evidence type="ECO:0000313" key="5">
    <source>
        <dbReference type="Proteomes" id="UP000587942"/>
    </source>
</evidence>
<accession>A0A846TLA7</accession>
<keyword evidence="1" id="KW-0732">Signal</keyword>
<feature type="compositionally biased region" description="Polar residues" evidence="2">
    <location>
        <begin position="381"/>
        <end position="404"/>
    </location>
</feature>
<dbReference type="InterPro" id="IPR052913">
    <property type="entry name" value="Glycopeptide_resist_protein"/>
</dbReference>
<dbReference type="RefSeq" id="WP_167832803.1">
    <property type="nucleotide sequence ID" value="NZ_JAAVUM010000008.1"/>
</dbReference>
<sequence length="451" mass="49693">MKKQHIIKFSLILSVFSIFIFSFTYFGASAFGSRASSNQIFSEKTSIGNVDVSNKTPEEAKALIEAKVNEWAQAAQIKLLYKGETYAIDPLHFVFLLDESVAAAQNGVQNDLLVELKGGALSSLELPETVRSQLDDERLVNDLSNAGKGLILVSDFSLENYLPEEKPVTITRSSLKLPEKNSEIKELAEAIQKMEIAPESHFSLANYARENNLSETSSYAYSQIASALYKALLSTNFTIGERHISSELAVNIELGFESKVDLSKNLDLKFYNPNKTSYTLELSIDNEELLVTITGAPLLYEYTVKTSNKQEFKPRTIKQYSPLLKTGQKSVESEGKPGFLITVSREIHGRKGELLETEFISEDFYTPVHRVEIYPIAPAVQQTPPATGTNDGTVTEPNAVQTLPPSVPVEQTGNNNNSTENSSDGTSGQDGIANENDDDGSLWGKPDEQPK</sequence>
<dbReference type="InterPro" id="IPR007391">
    <property type="entry name" value="Vancomycin_resist_VanW"/>
</dbReference>
<feature type="domain" description="G5" evidence="3">
    <location>
        <begin position="300"/>
        <end position="377"/>
    </location>
</feature>
<feature type="region of interest" description="Disordered" evidence="2">
    <location>
        <begin position="381"/>
        <end position="451"/>
    </location>
</feature>
<dbReference type="Pfam" id="PF04294">
    <property type="entry name" value="VanW"/>
    <property type="match status" value="1"/>
</dbReference>
<feature type="compositionally biased region" description="Low complexity" evidence="2">
    <location>
        <begin position="412"/>
        <end position="427"/>
    </location>
</feature>
<evidence type="ECO:0000259" key="3">
    <source>
        <dbReference type="SMART" id="SM01208"/>
    </source>
</evidence>
<proteinExistence type="predicted"/>
<dbReference type="Proteomes" id="UP000587942">
    <property type="component" value="Unassembled WGS sequence"/>
</dbReference>